<keyword evidence="1" id="KW-0175">Coiled coil</keyword>
<evidence type="ECO:0000256" key="1">
    <source>
        <dbReference type="SAM" id="Coils"/>
    </source>
</evidence>
<gene>
    <name evidence="2" type="ORF">NCTC10797_02946</name>
</gene>
<dbReference type="GO" id="GO:0009306">
    <property type="term" value="P:protein secretion"/>
    <property type="evidence" value="ECO:0007669"/>
    <property type="project" value="InterPro"/>
</dbReference>
<dbReference type="AlphaFoldDB" id="A0A4U8W1W0"/>
<feature type="coiled-coil region" evidence="1">
    <location>
        <begin position="51"/>
        <end position="78"/>
    </location>
</feature>
<dbReference type="RefSeq" id="WP_165448890.1">
    <property type="nucleotide sequence ID" value="NZ_JARWOB010000024.1"/>
</dbReference>
<dbReference type="EMBL" id="LR215973">
    <property type="protein sequence ID" value="VFA99165.1"/>
    <property type="molecule type" value="Genomic_DNA"/>
</dbReference>
<dbReference type="Pfam" id="PF10824">
    <property type="entry name" value="T7SS_ESX_EspC"/>
    <property type="match status" value="1"/>
</dbReference>
<organism evidence="2 3">
    <name type="scientific">Nocardia cyriacigeorgica</name>
    <dbReference type="NCBI Taxonomy" id="135487"/>
    <lineage>
        <taxon>Bacteria</taxon>
        <taxon>Bacillati</taxon>
        <taxon>Actinomycetota</taxon>
        <taxon>Actinomycetes</taxon>
        <taxon>Mycobacteriales</taxon>
        <taxon>Nocardiaceae</taxon>
        <taxon>Nocardia</taxon>
    </lineage>
</organism>
<reference evidence="2 3" key="1">
    <citation type="submission" date="2019-02" db="EMBL/GenBank/DDBJ databases">
        <authorList>
            <consortium name="Pathogen Informatics"/>
        </authorList>
    </citation>
    <scope>NUCLEOTIDE SEQUENCE [LARGE SCALE GENOMIC DNA]</scope>
    <source>
        <strain evidence="2 3">3012STDY6756504</strain>
    </source>
</reference>
<dbReference type="Proteomes" id="UP000290439">
    <property type="component" value="Chromosome"/>
</dbReference>
<name>A0A4U8W1W0_9NOCA</name>
<proteinExistence type="predicted"/>
<dbReference type="InterPro" id="IPR022536">
    <property type="entry name" value="EspC"/>
</dbReference>
<protein>
    <submittedName>
        <fullName evidence="2">Protein of uncharacterized function (DUF2580)</fullName>
    </submittedName>
</protein>
<sequence>MTEDLQVQPEDLDRFATAMSNLAADSDSAKQYVAKWFDISGDDARIFAHVAGIAEQVRQNLEANYDKLRQLAEASATELTKSAEMYRTTDLAMAKRLDSTYGEGQ</sequence>
<evidence type="ECO:0000313" key="2">
    <source>
        <dbReference type="EMBL" id="VFA99165.1"/>
    </source>
</evidence>
<evidence type="ECO:0000313" key="3">
    <source>
        <dbReference type="Proteomes" id="UP000290439"/>
    </source>
</evidence>
<accession>A0A4U8W1W0</accession>